<dbReference type="AlphaFoldDB" id="A0AA43KCM3"/>
<accession>A0AA43KCM3</accession>
<dbReference type="RefSeq" id="WP_280655571.1">
    <property type="nucleotide sequence ID" value="NZ_JANQDH010000094.1"/>
</dbReference>
<evidence type="ECO:0000313" key="2">
    <source>
        <dbReference type="Proteomes" id="UP001159387"/>
    </source>
</evidence>
<keyword evidence="2" id="KW-1185">Reference proteome</keyword>
<organism evidence="1 2">
    <name type="scientific">Chrysosporum bergii ANA360D</name>
    <dbReference type="NCBI Taxonomy" id="617107"/>
    <lineage>
        <taxon>Bacteria</taxon>
        <taxon>Bacillati</taxon>
        <taxon>Cyanobacteriota</taxon>
        <taxon>Cyanophyceae</taxon>
        <taxon>Nostocales</taxon>
        <taxon>Nodulariaceae</taxon>
        <taxon>Chrysosporum</taxon>
    </lineage>
</organism>
<name>A0AA43KCM3_9CYAN</name>
<sequence>MAHLNIAHERYRQMLVRDGQRRFNEWHSEFLRYQKEFLKDHEHRRDRK</sequence>
<reference evidence="1 2" key="1">
    <citation type="journal article" date="2023" name="J. Phycol.">
        <title>Chrysosporum ovalisporum is synonymous with the true-branching cyanobacterium Umezakia natans (Nostocales/Aphanizomenonaceae).</title>
        <authorList>
            <person name="McGregor G.B."/>
            <person name="Sendall B.C."/>
            <person name="Niiyama Y."/>
            <person name="Tuji A."/>
            <person name="Willis A."/>
        </authorList>
    </citation>
    <scope>NUCLEOTIDE SEQUENCE [LARGE SCALE GENOMIC DNA]</scope>
    <source>
        <strain evidence="1 2">ANA360D</strain>
    </source>
</reference>
<protein>
    <submittedName>
        <fullName evidence="1">Uncharacterized protein</fullName>
    </submittedName>
</protein>
<dbReference type="Proteomes" id="UP001159387">
    <property type="component" value="Unassembled WGS sequence"/>
</dbReference>
<comment type="caution">
    <text evidence="1">The sequence shown here is derived from an EMBL/GenBank/DDBJ whole genome shotgun (WGS) entry which is preliminary data.</text>
</comment>
<proteinExistence type="predicted"/>
<gene>
    <name evidence="1" type="ORF">NWP17_14350</name>
</gene>
<dbReference type="EMBL" id="JANQDH010000094">
    <property type="protein sequence ID" value="MDH6061601.1"/>
    <property type="molecule type" value="Genomic_DNA"/>
</dbReference>
<evidence type="ECO:0000313" key="1">
    <source>
        <dbReference type="EMBL" id="MDH6061601.1"/>
    </source>
</evidence>